<dbReference type="Proteomes" id="UP000015105">
    <property type="component" value="Chromosome 3D"/>
</dbReference>
<reference evidence="2" key="1">
    <citation type="journal article" date="2014" name="Science">
        <title>Ancient hybridizations among the ancestral genomes of bread wheat.</title>
        <authorList>
            <consortium name="International Wheat Genome Sequencing Consortium,"/>
            <person name="Marcussen T."/>
            <person name="Sandve S.R."/>
            <person name="Heier L."/>
            <person name="Spannagl M."/>
            <person name="Pfeifer M."/>
            <person name="Jakobsen K.S."/>
            <person name="Wulff B.B."/>
            <person name="Steuernagel B."/>
            <person name="Mayer K.F."/>
            <person name="Olsen O.A."/>
        </authorList>
    </citation>
    <scope>NUCLEOTIDE SEQUENCE [LARGE SCALE GENOMIC DNA]</scope>
    <source>
        <strain evidence="2">cv. AL8/78</strain>
    </source>
</reference>
<protein>
    <submittedName>
        <fullName evidence="1">Uncharacterized protein</fullName>
    </submittedName>
</protein>
<organism evidence="1 2">
    <name type="scientific">Aegilops tauschii subsp. strangulata</name>
    <name type="common">Goatgrass</name>
    <dbReference type="NCBI Taxonomy" id="200361"/>
    <lineage>
        <taxon>Eukaryota</taxon>
        <taxon>Viridiplantae</taxon>
        <taxon>Streptophyta</taxon>
        <taxon>Embryophyta</taxon>
        <taxon>Tracheophyta</taxon>
        <taxon>Spermatophyta</taxon>
        <taxon>Magnoliopsida</taxon>
        <taxon>Liliopsida</taxon>
        <taxon>Poales</taxon>
        <taxon>Poaceae</taxon>
        <taxon>BOP clade</taxon>
        <taxon>Pooideae</taxon>
        <taxon>Triticodae</taxon>
        <taxon>Triticeae</taxon>
        <taxon>Triticinae</taxon>
        <taxon>Aegilops</taxon>
    </lineage>
</organism>
<evidence type="ECO:0000313" key="1">
    <source>
        <dbReference type="EnsemblPlants" id="AET3Gv20780800.9"/>
    </source>
</evidence>
<reference evidence="1" key="3">
    <citation type="journal article" date="2017" name="Nature">
        <title>Genome sequence of the progenitor of the wheat D genome Aegilops tauschii.</title>
        <authorList>
            <person name="Luo M.C."/>
            <person name="Gu Y.Q."/>
            <person name="Puiu D."/>
            <person name="Wang H."/>
            <person name="Twardziok S.O."/>
            <person name="Deal K.R."/>
            <person name="Huo N."/>
            <person name="Zhu T."/>
            <person name="Wang L."/>
            <person name="Wang Y."/>
            <person name="McGuire P.E."/>
            <person name="Liu S."/>
            <person name="Long H."/>
            <person name="Ramasamy R.K."/>
            <person name="Rodriguez J.C."/>
            <person name="Van S.L."/>
            <person name="Yuan L."/>
            <person name="Wang Z."/>
            <person name="Xia Z."/>
            <person name="Xiao L."/>
            <person name="Anderson O.D."/>
            <person name="Ouyang S."/>
            <person name="Liang Y."/>
            <person name="Zimin A.V."/>
            <person name="Pertea G."/>
            <person name="Qi P."/>
            <person name="Bennetzen J.L."/>
            <person name="Dai X."/>
            <person name="Dawson M.W."/>
            <person name="Muller H.G."/>
            <person name="Kugler K."/>
            <person name="Rivarola-Duarte L."/>
            <person name="Spannagl M."/>
            <person name="Mayer K.F.X."/>
            <person name="Lu F.H."/>
            <person name="Bevan M.W."/>
            <person name="Leroy P."/>
            <person name="Li P."/>
            <person name="You F.M."/>
            <person name="Sun Q."/>
            <person name="Liu Z."/>
            <person name="Lyons E."/>
            <person name="Wicker T."/>
            <person name="Salzberg S.L."/>
            <person name="Devos K.M."/>
            <person name="Dvorak J."/>
        </authorList>
    </citation>
    <scope>NUCLEOTIDE SEQUENCE [LARGE SCALE GENOMIC DNA]</scope>
    <source>
        <strain evidence="1">cv. AL8/78</strain>
    </source>
</reference>
<dbReference type="EnsemblPlants" id="AET3Gv20780800.9">
    <property type="protein sequence ID" value="AET3Gv20780800.9"/>
    <property type="gene ID" value="AET3Gv20780800"/>
</dbReference>
<name>A0A453FU50_AEGTS</name>
<dbReference type="AlphaFoldDB" id="A0A453FU50"/>
<reference evidence="1" key="4">
    <citation type="submission" date="2019-03" db="UniProtKB">
        <authorList>
            <consortium name="EnsemblPlants"/>
        </authorList>
    </citation>
    <scope>IDENTIFICATION</scope>
</reference>
<evidence type="ECO:0000313" key="2">
    <source>
        <dbReference type="Proteomes" id="UP000015105"/>
    </source>
</evidence>
<accession>A0A453FU50</accession>
<reference evidence="2" key="2">
    <citation type="journal article" date="2017" name="Nat. Plants">
        <title>The Aegilops tauschii genome reveals multiple impacts of transposons.</title>
        <authorList>
            <person name="Zhao G."/>
            <person name="Zou C."/>
            <person name="Li K."/>
            <person name="Wang K."/>
            <person name="Li T."/>
            <person name="Gao L."/>
            <person name="Zhang X."/>
            <person name="Wang H."/>
            <person name="Yang Z."/>
            <person name="Liu X."/>
            <person name="Jiang W."/>
            <person name="Mao L."/>
            <person name="Kong X."/>
            <person name="Jiao Y."/>
            <person name="Jia J."/>
        </authorList>
    </citation>
    <scope>NUCLEOTIDE SEQUENCE [LARGE SCALE GENOMIC DNA]</scope>
    <source>
        <strain evidence="2">cv. AL8/78</strain>
    </source>
</reference>
<dbReference type="Gramene" id="AET3Gv20780800.9">
    <property type="protein sequence ID" value="AET3Gv20780800.9"/>
    <property type="gene ID" value="AET3Gv20780800"/>
</dbReference>
<proteinExistence type="predicted"/>
<sequence>APVLQLPTSLATGPRISFLECSAFDQSIVKSSMMPVCCSV</sequence>
<keyword evidence="2" id="KW-1185">Reference proteome</keyword>
<reference evidence="1" key="5">
    <citation type="journal article" date="2021" name="G3 (Bethesda)">
        <title>Aegilops tauschii genome assembly Aet v5.0 features greater sequence contiguity and improved annotation.</title>
        <authorList>
            <person name="Wang L."/>
            <person name="Zhu T."/>
            <person name="Rodriguez J.C."/>
            <person name="Deal K.R."/>
            <person name="Dubcovsky J."/>
            <person name="McGuire P.E."/>
            <person name="Lux T."/>
            <person name="Spannagl M."/>
            <person name="Mayer K.F.X."/>
            <person name="Baldrich P."/>
            <person name="Meyers B.C."/>
            <person name="Huo N."/>
            <person name="Gu Y.Q."/>
            <person name="Zhou H."/>
            <person name="Devos K.M."/>
            <person name="Bennetzen J.L."/>
            <person name="Unver T."/>
            <person name="Budak H."/>
            <person name="Gulick P.J."/>
            <person name="Galiba G."/>
            <person name="Kalapos B."/>
            <person name="Nelson D.R."/>
            <person name="Li P."/>
            <person name="You F.M."/>
            <person name="Luo M.C."/>
            <person name="Dvorak J."/>
        </authorList>
    </citation>
    <scope>NUCLEOTIDE SEQUENCE [LARGE SCALE GENOMIC DNA]</scope>
    <source>
        <strain evidence="1">cv. AL8/78</strain>
    </source>
</reference>